<keyword evidence="3 6" id="KW-0560">Oxidoreductase</keyword>
<dbReference type="PANTHER" id="PTHR10543:SF89">
    <property type="entry name" value="CAROTENOID 9,10(9',10')-CLEAVAGE DIOXYGENASE 1"/>
    <property type="match status" value="1"/>
</dbReference>
<dbReference type="PANTHER" id="PTHR10543">
    <property type="entry name" value="BETA-CAROTENE DIOXYGENASE"/>
    <property type="match status" value="1"/>
</dbReference>
<evidence type="ECO:0000313" key="9">
    <source>
        <dbReference type="Proteomes" id="UP000655868"/>
    </source>
</evidence>
<feature type="binding site" evidence="5">
    <location>
        <position position="217"/>
    </location>
    <ligand>
        <name>Fe cation</name>
        <dbReference type="ChEBI" id="CHEBI:24875"/>
        <note>catalytic</note>
    </ligand>
</feature>
<dbReference type="Proteomes" id="UP000655868">
    <property type="component" value="Unassembled WGS sequence"/>
</dbReference>
<feature type="binding site" evidence="5">
    <location>
        <position position="446"/>
    </location>
    <ligand>
        <name>Fe cation</name>
        <dbReference type="ChEBI" id="CHEBI:24875"/>
        <note>catalytic</note>
    </ligand>
</feature>
<evidence type="ECO:0000256" key="5">
    <source>
        <dbReference type="PIRSR" id="PIRSR604294-1"/>
    </source>
</evidence>
<keyword evidence="4 5" id="KW-0408">Iron</keyword>
<sequence>MVHHAHLSGIFAPQREEVDVRGLDVIGEIPKDLHGAYLRNGPNPRFDPIGSYIYPLDGDGMIHRVELVDGTARYTNRFVRTRQMIQEEKAGHAIWAGVTDLYRPGPDEAGELAWTSKDLPDINVVRHGGRLLAMAETDQPYRLDPTTLATLGRESCDGAMAVGSTAHPKVDPDTGEMVLFNYMFDAPYLTWSVVGPDGTALRSPTPVDGVDKSLMIHDMTLTKRYIVLLLCPLVFDIAAAMTGGSVLDWRPQLGTRIALIPRDGGAVRWASDDAFWVWHFANGFDLPDGKVCIDYAQWSYPSGFADTGTPCDGGLVRAVIDPETGHVTRTVVSDRDVEFPRVDDRLLTEDHGTIATLGKTGVRDGAMNAVYFFDMTRSAETQWSPGDAIAIGEPIFMPGAEANYWGTIGTDKTDLSSWFYILPASDPSSGPLAKVRLPIRVPSGLHGAWLPA</sequence>
<comment type="similarity">
    <text evidence="1 6">Belongs to the carotenoid oxygenase family.</text>
</comment>
<proteinExistence type="inferred from homology"/>
<feature type="binding site" evidence="5">
    <location>
        <position position="167"/>
    </location>
    <ligand>
        <name>Fe cation</name>
        <dbReference type="ChEBI" id="CHEBI:24875"/>
        <note>catalytic</note>
    </ligand>
</feature>
<dbReference type="Pfam" id="PF03055">
    <property type="entry name" value="RPE65"/>
    <property type="match status" value="1"/>
</dbReference>
<keyword evidence="6" id="KW-0223">Dioxygenase</keyword>
<evidence type="ECO:0000256" key="7">
    <source>
        <dbReference type="SAM" id="Phobius"/>
    </source>
</evidence>
<keyword evidence="7" id="KW-0472">Membrane</keyword>
<evidence type="ECO:0000256" key="6">
    <source>
        <dbReference type="RuleBase" id="RU364048"/>
    </source>
</evidence>
<dbReference type="GO" id="GO:0010436">
    <property type="term" value="F:carotenoid dioxygenase activity"/>
    <property type="evidence" value="ECO:0007669"/>
    <property type="project" value="TreeGrafter"/>
</dbReference>
<dbReference type="RefSeq" id="WP_199704561.1">
    <property type="nucleotide sequence ID" value="NZ_JAEMNV010000003.1"/>
</dbReference>
<dbReference type="GO" id="GO:0016121">
    <property type="term" value="P:carotene catabolic process"/>
    <property type="evidence" value="ECO:0007669"/>
    <property type="project" value="TreeGrafter"/>
</dbReference>
<dbReference type="GO" id="GO:0046872">
    <property type="term" value="F:metal ion binding"/>
    <property type="evidence" value="ECO:0007669"/>
    <property type="project" value="UniProtKB-KW"/>
</dbReference>
<evidence type="ECO:0000256" key="1">
    <source>
        <dbReference type="ARBA" id="ARBA00006787"/>
    </source>
</evidence>
<accession>A0A934NQL4</accession>
<evidence type="ECO:0000256" key="4">
    <source>
        <dbReference type="ARBA" id="ARBA00023004"/>
    </source>
</evidence>
<name>A0A934NQL4_9NOCA</name>
<comment type="cofactor">
    <cofactor evidence="5 6">
        <name>Fe(2+)</name>
        <dbReference type="ChEBI" id="CHEBI:29033"/>
    </cofactor>
    <text evidence="5 6">Binds 1 Fe(2+) ion per subunit.</text>
</comment>
<keyword evidence="9" id="KW-1185">Reference proteome</keyword>
<evidence type="ECO:0000313" key="8">
    <source>
        <dbReference type="EMBL" id="MBJ8339472.1"/>
    </source>
</evidence>
<keyword evidence="7" id="KW-1133">Transmembrane helix</keyword>
<protein>
    <recommendedName>
        <fullName evidence="6">Dioxygenase</fullName>
        <ecNumber evidence="6">1.13.11.-</ecNumber>
    </recommendedName>
</protein>
<feature type="binding site" evidence="5">
    <location>
        <position position="279"/>
    </location>
    <ligand>
        <name>Fe cation</name>
        <dbReference type="ChEBI" id="CHEBI:24875"/>
        <note>catalytic</note>
    </ligand>
</feature>
<evidence type="ECO:0000256" key="3">
    <source>
        <dbReference type="ARBA" id="ARBA00023002"/>
    </source>
</evidence>
<gene>
    <name evidence="8" type="ORF">JGU71_11300</name>
</gene>
<evidence type="ECO:0000256" key="2">
    <source>
        <dbReference type="ARBA" id="ARBA00022723"/>
    </source>
</evidence>
<comment type="caution">
    <text evidence="8">The sequence shown here is derived from an EMBL/GenBank/DDBJ whole genome shotgun (WGS) entry which is preliminary data.</text>
</comment>
<keyword evidence="2 5" id="KW-0479">Metal-binding</keyword>
<dbReference type="EC" id="1.13.11.-" evidence="6"/>
<dbReference type="InterPro" id="IPR004294">
    <property type="entry name" value="Carotenoid_Oase"/>
</dbReference>
<organism evidence="8 9">
    <name type="scientific">Antrihabitans stalagmiti</name>
    <dbReference type="NCBI Taxonomy" id="2799499"/>
    <lineage>
        <taxon>Bacteria</taxon>
        <taxon>Bacillati</taxon>
        <taxon>Actinomycetota</taxon>
        <taxon>Actinomycetes</taxon>
        <taxon>Mycobacteriales</taxon>
        <taxon>Nocardiaceae</taxon>
        <taxon>Antrihabitans</taxon>
    </lineage>
</organism>
<feature type="transmembrane region" description="Helical" evidence="7">
    <location>
        <begin position="225"/>
        <end position="247"/>
    </location>
</feature>
<dbReference type="AlphaFoldDB" id="A0A934NQL4"/>
<reference evidence="8" key="1">
    <citation type="submission" date="2020-12" db="EMBL/GenBank/DDBJ databases">
        <title>Antrihabitans popcorni sp. nov. and Antrihabitans auranticaus sp. nov., isolated from a larva cave.</title>
        <authorList>
            <person name="Lee S.D."/>
            <person name="Kim I.S."/>
        </authorList>
    </citation>
    <scope>NUCLEOTIDE SEQUENCE</scope>
    <source>
        <strain evidence="8">YC3-6</strain>
    </source>
</reference>
<keyword evidence="7" id="KW-0812">Transmembrane</keyword>
<dbReference type="EMBL" id="JAEMNV010000003">
    <property type="protein sequence ID" value="MBJ8339472.1"/>
    <property type="molecule type" value="Genomic_DNA"/>
</dbReference>